<evidence type="ECO:0000313" key="1">
    <source>
        <dbReference type="EMBL" id="MBB5234150.1"/>
    </source>
</evidence>
<organism evidence="1 2">
    <name type="scientific">Deinococcus budaensis</name>
    <dbReference type="NCBI Taxonomy" id="1665626"/>
    <lineage>
        <taxon>Bacteria</taxon>
        <taxon>Thermotogati</taxon>
        <taxon>Deinococcota</taxon>
        <taxon>Deinococci</taxon>
        <taxon>Deinococcales</taxon>
        <taxon>Deinococcaceae</taxon>
        <taxon>Deinococcus</taxon>
    </lineage>
</organism>
<dbReference type="RefSeq" id="WP_184027634.1">
    <property type="nucleotide sequence ID" value="NZ_JACHFN010000005.1"/>
</dbReference>
<sequence>MVRRLWRRDSPTWAADPTTCRLFLAYLRGYTFYREVPENDTQFWPNFHEELGLEQPSNMKTRYDALWTVLHSDPRTRAHCHMSYGVERDRREFVQAIRDSWGYRTLGAPQLIALFARYFEIFPGKTVTPERLRNALGVIDEATLRQAATYDRLFRPLTGIVDHLLATDPTLVRLPYRALSEHLEQNGVLVGEPNVVAFLHHKSEHALRDLLGRLRPSLRHWVRLRQATRTVARAPGVQVRLADGYHPAGQAVVVRVTAPPAALDLEVELVPLGQRVPVRNGAAIFEDVPPGAYRAVTWSHGERGAEASVTVLPPLSWSLPTPRGPLIEGEWHVGRVQTEDGRFAPFRWHPHWEKRGERYVPATTRVALTLDEDLRVELDVTAASIGARLVDAEGGQVERVHDARDLEALRVCWLRPPHLPARSIRPRVLLESAPDAPVNPHPTLTALARQAPAGDDRIVLEVQVRREWRRVLAVDYAATIVLSDVCVAGNAVRVLGQAPRGSALTVHEAAHSGSVSRQYPWPGGGLLVAPLRLPDVAEPRTVTLTVEAPGCPVATRTVDYVPTLGSPWAWAVEGLGW</sequence>
<name>A0A7W8GEM6_9DEIO</name>
<keyword evidence="2" id="KW-1185">Reference proteome</keyword>
<dbReference type="EMBL" id="JACHFN010000005">
    <property type="protein sequence ID" value="MBB5234150.1"/>
    <property type="molecule type" value="Genomic_DNA"/>
</dbReference>
<comment type="caution">
    <text evidence="1">The sequence shown here is derived from an EMBL/GenBank/DDBJ whole genome shotgun (WGS) entry which is preliminary data.</text>
</comment>
<evidence type="ECO:0000313" key="2">
    <source>
        <dbReference type="Proteomes" id="UP000525389"/>
    </source>
</evidence>
<dbReference type="Proteomes" id="UP000525389">
    <property type="component" value="Unassembled WGS sequence"/>
</dbReference>
<proteinExistence type="predicted"/>
<accession>A0A7W8GEM6</accession>
<reference evidence="1 2" key="1">
    <citation type="submission" date="2020-08" db="EMBL/GenBank/DDBJ databases">
        <title>Genomic Encyclopedia of Type Strains, Phase IV (KMG-IV): sequencing the most valuable type-strain genomes for metagenomic binning, comparative biology and taxonomic classification.</title>
        <authorList>
            <person name="Goeker M."/>
        </authorList>
    </citation>
    <scope>NUCLEOTIDE SEQUENCE [LARGE SCALE GENOMIC DNA]</scope>
    <source>
        <strain evidence="1 2">DSM 101791</strain>
    </source>
</reference>
<protein>
    <submittedName>
        <fullName evidence="1">Uncharacterized protein</fullName>
    </submittedName>
</protein>
<dbReference type="AlphaFoldDB" id="A0A7W8GEM6"/>
<gene>
    <name evidence="1" type="ORF">HNQ09_001588</name>
</gene>